<proteinExistence type="predicted"/>
<evidence type="ECO:0000313" key="2">
    <source>
        <dbReference type="EMBL" id="CAK0887507.1"/>
    </source>
</evidence>
<feature type="region of interest" description="Disordered" evidence="1">
    <location>
        <begin position="132"/>
        <end position="159"/>
    </location>
</feature>
<accession>A0ABN9WQZ5</accession>
<feature type="region of interest" description="Disordered" evidence="1">
    <location>
        <begin position="81"/>
        <end position="106"/>
    </location>
</feature>
<sequence length="159" mass="16057">MAASGAGGAITEVRLSPEKGRCLFVAEAVAAGSVCLAERPLVASSPAAAGQLWDHLCSGGSRLGTLACDPQWCLAALTAGGGRGRGSAPGQLWRTSSSPRGGASQRLGPALGALHFNAFRLPERGALGLYAPCEAETPSRPASSSRPSRPLPPRSSSHS</sequence>
<evidence type="ECO:0000313" key="3">
    <source>
        <dbReference type="Proteomes" id="UP001189429"/>
    </source>
</evidence>
<feature type="compositionally biased region" description="Low complexity" evidence="1">
    <location>
        <begin position="138"/>
        <end position="159"/>
    </location>
</feature>
<reference evidence="2" key="1">
    <citation type="submission" date="2023-10" db="EMBL/GenBank/DDBJ databases">
        <authorList>
            <person name="Chen Y."/>
            <person name="Shah S."/>
            <person name="Dougan E. K."/>
            <person name="Thang M."/>
            <person name="Chan C."/>
        </authorList>
    </citation>
    <scope>NUCLEOTIDE SEQUENCE [LARGE SCALE GENOMIC DNA]</scope>
</reference>
<dbReference type="Proteomes" id="UP001189429">
    <property type="component" value="Unassembled WGS sequence"/>
</dbReference>
<keyword evidence="3" id="KW-1185">Reference proteome</keyword>
<dbReference type="EMBL" id="CAUYUJ010018948">
    <property type="protein sequence ID" value="CAK0887507.1"/>
    <property type="molecule type" value="Genomic_DNA"/>
</dbReference>
<evidence type="ECO:0000256" key="1">
    <source>
        <dbReference type="SAM" id="MobiDB-lite"/>
    </source>
</evidence>
<name>A0ABN9WQZ5_9DINO</name>
<gene>
    <name evidence="2" type="ORF">PCOR1329_LOCUS68541</name>
</gene>
<comment type="caution">
    <text evidence="2">The sequence shown here is derived from an EMBL/GenBank/DDBJ whole genome shotgun (WGS) entry which is preliminary data.</text>
</comment>
<protein>
    <submittedName>
        <fullName evidence="2">Uncharacterized protein</fullName>
    </submittedName>
</protein>
<organism evidence="2 3">
    <name type="scientific">Prorocentrum cordatum</name>
    <dbReference type="NCBI Taxonomy" id="2364126"/>
    <lineage>
        <taxon>Eukaryota</taxon>
        <taxon>Sar</taxon>
        <taxon>Alveolata</taxon>
        <taxon>Dinophyceae</taxon>
        <taxon>Prorocentrales</taxon>
        <taxon>Prorocentraceae</taxon>
        <taxon>Prorocentrum</taxon>
    </lineage>
</organism>